<dbReference type="PANTHER" id="PTHR34298:SF2">
    <property type="entry name" value="SEGREGATION AND CONDENSATION PROTEIN B"/>
    <property type="match status" value="1"/>
</dbReference>
<keyword evidence="4" id="KW-0131">Cell cycle</keyword>
<feature type="region of interest" description="Disordered" evidence="5">
    <location>
        <begin position="186"/>
        <end position="217"/>
    </location>
</feature>
<dbReference type="GO" id="GO:0051301">
    <property type="term" value="P:cell division"/>
    <property type="evidence" value="ECO:0007669"/>
    <property type="project" value="UniProtKB-KW"/>
</dbReference>
<reference evidence="6 7" key="1">
    <citation type="submission" date="2019-12" db="EMBL/GenBank/DDBJ databases">
        <title>Genomic-based taxomic classification of the family Erythrobacteraceae.</title>
        <authorList>
            <person name="Xu L."/>
        </authorList>
    </citation>
    <scope>NUCLEOTIDE SEQUENCE [LARGE SCALE GENOMIC DNA]</scope>
    <source>
        <strain evidence="6 7">KCTC 52763</strain>
    </source>
</reference>
<evidence type="ECO:0000256" key="1">
    <source>
        <dbReference type="ARBA" id="ARBA00022490"/>
    </source>
</evidence>
<dbReference type="AlphaFoldDB" id="A0A844ZR66"/>
<dbReference type="PANTHER" id="PTHR34298">
    <property type="entry name" value="SEGREGATION AND CONDENSATION PROTEIN B"/>
    <property type="match status" value="1"/>
</dbReference>
<proteinExistence type="predicted"/>
<dbReference type="Gene3D" id="1.10.10.10">
    <property type="entry name" value="Winged helix-like DNA-binding domain superfamily/Winged helix DNA-binding domain"/>
    <property type="match status" value="2"/>
</dbReference>
<protein>
    <submittedName>
        <fullName evidence="6">SMC-Scp complex subunit ScpB</fullName>
    </submittedName>
</protein>
<keyword evidence="1" id="KW-0963">Cytoplasm</keyword>
<evidence type="ECO:0000256" key="3">
    <source>
        <dbReference type="ARBA" id="ARBA00022829"/>
    </source>
</evidence>
<comment type="caution">
    <text evidence="6">The sequence shown here is derived from an EMBL/GenBank/DDBJ whole genome shotgun (WGS) entry which is preliminary data.</text>
</comment>
<dbReference type="GO" id="GO:0051304">
    <property type="term" value="P:chromosome separation"/>
    <property type="evidence" value="ECO:0007669"/>
    <property type="project" value="InterPro"/>
</dbReference>
<dbReference type="InterPro" id="IPR005234">
    <property type="entry name" value="ScpB_csome_segregation"/>
</dbReference>
<evidence type="ECO:0000256" key="2">
    <source>
        <dbReference type="ARBA" id="ARBA00022618"/>
    </source>
</evidence>
<accession>A0A844ZR66</accession>
<evidence type="ECO:0000313" key="7">
    <source>
        <dbReference type="Proteomes" id="UP000442714"/>
    </source>
</evidence>
<gene>
    <name evidence="6" type="primary">scpB</name>
    <name evidence="6" type="ORF">GRI41_01595</name>
</gene>
<dbReference type="InterPro" id="IPR036388">
    <property type="entry name" value="WH-like_DNA-bd_sf"/>
</dbReference>
<organism evidence="6 7">
    <name type="scientific">Pontixanthobacter aquaemixtae</name>
    <dbReference type="NCBI Taxonomy" id="1958940"/>
    <lineage>
        <taxon>Bacteria</taxon>
        <taxon>Pseudomonadati</taxon>
        <taxon>Pseudomonadota</taxon>
        <taxon>Alphaproteobacteria</taxon>
        <taxon>Sphingomonadales</taxon>
        <taxon>Erythrobacteraceae</taxon>
        <taxon>Pontixanthobacter</taxon>
    </lineage>
</organism>
<name>A0A844ZR66_9SPHN</name>
<dbReference type="NCBIfam" id="TIGR00281">
    <property type="entry name" value="SMC-Scp complex subunit ScpB"/>
    <property type="match status" value="1"/>
</dbReference>
<dbReference type="PIRSF" id="PIRSF019345">
    <property type="entry name" value="ScpB"/>
    <property type="match status" value="1"/>
</dbReference>
<dbReference type="OrthoDB" id="9806226at2"/>
<evidence type="ECO:0000256" key="5">
    <source>
        <dbReference type="SAM" id="MobiDB-lite"/>
    </source>
</evidence>
<dbReference type="InterPro" id="IPR036390">
    <property type="entry name" value="WH_DNA-bd_sf"/>
</dbReference>
<dbReference type="Pfam" id="PF04079">
    <property type="entry name" value="SMC_ScpB"/>
    <property type="match status" value="1"/>
</dbReference>
<keyword evidence="3" id="KW-0159">Chromosome partition</keyword>
<dbReference type="Proteomes" id="UP000442714">
    <property type="component" value="Unassembled WGS sequence"/>
</dbReference>
<evidence type="ECO:0000313" key="6">
    <source>
        <dbReference type="EMBL" id="MXO89506.1"/>
    </source>
</evidence>
<keyword evidence="2" id="KW-0132">Cell division</keyword>
<dbReference type="SUPFAM" id="SSF46785">
    <property type="entry name" value="Winged helix' DNA-binding domain"/>
    <property type="match status" value="2"/>
</dbReference>
<dbReference type="EMBL" id="WTYX01000001">
    <property type="protein sequence ID" value="MXO89506.1"/>
    <property type="molecule type" value="Genomic_DNA"/>
</dbReference>
<evidence type="ECO:0000256" key="4">
    <source>
        <dbReference type="ARBA" id="ARBA00023306"/>
    </source>
</evidence>
<sequence length="235" mass="25874">MSASDMDDLQRAVEATLFASEEPMTVEALAGHLGDAEVPLVREAVKNLADHYAERGVHLVERNKRWHFQTAADLAHLLRREREQVRKLSRAATEVLAIVAYHEPVSRAEIESIRGVQTAKGTLDVLMEASWIRIAGRREVPGRPVIYATTPDFLQHFGLQSRRDLPGLDELRAAGLLDPVDDAYEALTGSDDEENEESAADEETSDEADDLTEAPEDVEIEIDGDLSGHAGVEPS</sequence>
<keyword evidence="7" id="KW-1185">Reference proteome</keyword>